<organism evidence="2 3">
    <name type="scientific">Nodularia harveyana UHCC-0300</name>
    <dbReference type="NCBI Taxonomy" id="2974287"/>
    <lineage>
        <taxon>Bacteria</taxon>
        <taxon>Bacillati</taxon>
        <taxon>Cyanobacteriota</taxon>
        <taxon>Cyanophyceae</taxon>
        <taxon>Nostocales</taxon>
        <taxon>Nodulariaceae</taxon>
        <taxon>Nodularia</taxon>
    </lineage>
</organism>
<comment type="caution">
    <text evidence="2">The sequence shown here is derived from an EMBL/GenBank/DDBJ whole genome shotgun (WGS) entry which is preliminary data.</text>
</comment>
<name>A0ABU5UEK8_9CYAN</name>
<dbReference type="InterPro" id="IPR002686">
    <property type="entry name" value="Transposase_17"/>
</dbReference>
<evidence type="ECO:0000313" key="2">
    <source>
        <dbReference type="EMBL" id="MEA5581967.1"/>
    </source>
</evidence>
<dbReference type="Proteomes" id="UP001302120">
    <property type="component" value="Unassembled WGS sequence"/>
</dbReference>
<dbReference type="InterPro" id="IPR036515">
    <property type="entry name" value="Transposase_17_sf"/>
</dbReference>
<proteinExistence type="predicted"/>
<feature type="domain" description="Transposase IS200-like" evidence="1">
    <location>
        <begin position="9"/>
        <end position="126"/>
    </location>
</feature>
<dbReference type="EMBL" id="JAYGHG010000016">
    <property type="protein sequence ID" value="MEA5581967.1"/>
    <property type="molecule type" value="Genomic_DNA"/>
</dbReference>
<protein>
    <submittedName>
        <fullName evidence="2">Transposase</fullName>
    </submittedName>
</protein>
<dbReference type="Pfam" id="PF01797">
    <property type="entry name" value="Y1_Tnp"/>
    <property type="match status" value="1"/>
</dbReference>
<accession>A0ABU5UEK8</accession>
<reference evidence="2 3" key="1">
    <citation type="submission" date="2023-12" db="EMBL/GenBank/DDBJ databases">
        <title>Baltic Sea Cyanobacteria.</title>
        <authorList>
            <person name="Delbaje E."/>
            <person name="Fewer D.P."/>
            <person name="Shishido T.K."/>
        </authorList>
    </citation>
    <scope>NUCLEOTIDE SEQUENCE [LARGE SCALE GENOMIC DNA]</scope>
    <source>
        <strain evidence="2 3">UHCC-0300</strain>
    </source>
</reference>
<dbReference type="Gene3D" id="3.30.70.1290">
    <property type="entry name" value="Transposase IS200-like"/>
    <property type="match status" value="1"/>
</dbReference>
<dbReference type="RefSeq" id="WP_323196288.1">
    <property type="nucleotide sequence ID" value="NZ_JAYGHG010000016.1"/>
</dbReference>
<dbReference type="PANTHER" id="PTHR34322:SF2">
    <property type="entry name" value="TRANSPOSASE IS200-LIKE DOMAIN-CONTAINING PROTEIN"/>
    <property type="match status" value="1"/>
</dbReference>
<evidence type="ECO:0000313" key="3">
    <source>
        <dbReference type="Proteomes" id="UP001302120"/>
    </source>
</evidence>
<dbReference type="SMART" id="SM01321">
    <property type="entry name" value="Y1_Tnp"/>
    <property type="match status" value="1"/>
</dbReference>
<dbReference type="SUPFAM" id="SSF143422">
    <property type="entry name" value="Transposase IS200-like"/>
    <property type="match status" value="1"/>
</dbReference>
<sequence>MSRKPRNHQPGFCYHITTRCNNREFRLTRLECREVFLYAIKKAQNKYHFKLYALCIMSNHIHYLLEPAQPEDLPKIMHWLNWYTAMCFNRMLNRTGHFWEKRYHSSGFENTDSKRALNTLRYIHANPKVAGMQPGFFYDFSNYGIHDRLGDDGITEWHPAFLKLGKTLDECAAKYRGFCKKYRPKPKPEQRHHWGSKLLAGLKGKAKGKKHSPGQMRLPWDEWEVTNEEVEKVASQFILANCYNPQVASDILQAKHEKWEKRQCQVSET</sequence>
<gene>
    <name evidence="2" type="ORF">VB620_11515</name>
</gene>
<evidence type="ECO:0000259" key="1">
    <source>
        <dbReference type="SMART" id="SM01321"/>
    </source>
</evidence>
<dbReference type="PANTHER" id="PTHR34322">
    <property type="entry name" value="TRANSPOSASE, Y1_TNP DOMAIN-CONTAINING"/>
    <property type="match status" value="1"/>
</dbReference>
<keyword evidence="3" id="KW-1185">Reference proteome</keyword>